<dbReference type="SUPFAM" id="SSF52047">
    <property type="entry name" value="RNI-like"/>
    <property type="match status" value="1"/>
</dbReference>
<dbReference type="SMART" id="SM00256">
    <property type="entry name" value="FBOX"/>
    <property type="match status" value="1"/>
</dbReference>
<dbReference type="GO" id="GO:0019005">
    <property type="term" value="C:SCF ubiquitin ligase complex"/>
    <property type="evidence" value="ECO:0007669"/>
    <property type="project" value="TreeGrafter"/>
</dbReference>
<dbReference type="Pfam" id="PF00646">
    <property type="entry name" value="F-box"/>
    <property type="match status" value="1"/>
</dbReference>
<dbReference type="SUPFAM" id="SSF54928">
    <property type="entry name" value="RNA-binding domain, RBD"/>
    <property type="match status" value="1"/>
</dbReference>
<evidence type="ECO:0000256" key="1">
    <source>
        <dbReference type="ARBA" id="ARBA00022786"/>
    </source>
</evidence>
<organism evidence="6 7">
    <name type="scientific">Odynerus spinipes</name>
    <dbReference type="NCBI Taxonomy" id="1348599"/>
    <lineage>
        <taxon>Eukaryota</taxon>
        <taxon>Metazoa</taxon>
        <taxon>Ecdysozoa</taxon>
        <taxon>Arthropoda</taxon>
        <taxon>Hexapoda</taxon>
        <taxon>Insecta</taxon>
        <taxon>Pterygota</taxon>
        <taxon>Neoptera</taxon>
        <taxon>Endopterygota</taxon>
        <taxon>Hymenoptera</taxon>
        <taxon>Apocrita</taxon>
        <taxon>Aculeata</taxon>
        <taxon>Vespoidea</taxon>
        <taxon>Vespidae</taxon>
        <taxon>Eumeninae</taxon>
        <taxon>Odynerus</taxon>
    </lineage>
</organism>
<dbReference type="SUPFAM" id="SSF81383">
    <property type="entry name" value="F-box domain"/>
    <property type="match status" value="1"/>
</dbReference>
<evidence type="ECO:0000313" key="6">
    <source>
        <dbReference type="EMBL" id="KAK2587325.1"/>
    </source>
</evidence>
<dbReference type="Pfam" id="PF25372">
    <property type="entry name" value="DUF7885"/>
    <property type="match status" value="1"/>
</dbReference>
<dbReference type="CDD" id="cd00590">
    <property type="entry name" value="RRM_SF"/>
    <property type="match status" value="1"/>
</dbReference>
<protein>
    <submittedName>
        <fullName evidence="6">Uncharacterized protein</fullName>
    </submittedName>
</protein>
<dbReference type="InterPro" id="IPR000504">
    <property type="entry name" value="RRM_dom"/>
</dbReference>
<reference evidence="6" key="1">
    <citation type="submission" date="2021-08" db="EMBL/GenBank/DDBJ databases">
        <authorList>
            <person name="Misof B."/>
            <person name="Oliver O."/>
            <person name="Podsiadlowski L."/>
            <person name="Donath A."/>
            <person name="Peters R."/>
            <person name="Mayer C."/>
            <person name="Rust J."/>
            <person name="Gunkel S."/>
            <person name="Lesny P."/>
            <person name="Martin S."/>
            <person name="Oeyen J.P."/>
            <person name="Petersen M."/>
            <person name="Panagiotis P."/>
            <person name="Wilbrandt J."/>
            <person name="Tanja T."/>
        </authorList>
    </citation>
    <scope>NUCLEOTIDE SEQUENCE</scope>
    <source>
        <strain evidence="6">GBR_01_08_01A</strain>
        <tissue evidence="6">Thorax + abdomen</tissue>
    </source>
</reference>
<keyword evidence="1" id="KW-0833">Ubl conjugation pathway</keyword>
<dbReference type="GO" id="GO:0031146">
    <property type="term" value="P:SCF-dependent proteasomal ubiquitin-dependent protein catabolic process"/>
    <property type="evidence" value="ECO:0007669"/>
    <property type="project" value="TreeGrafter"/>
</dbReference>
<keyword evidence="2 3" id="KW-0694">RNA-binding</keyword>
<name>A0AAD9RWN8_9HYME</name>
<feature type="domain" description="RRM" evidence="4">
    <location>
        <begin position="41"/>
        <end position="118"/>
    </location>
</feature>
<feature type="domain" description="F-box" evidence="5">
    <location>
        <begin position="158"/>
        <end position="202"/>
    </location>
</feature>
<sequence length="585" mass="66582">MNKIEFFREALKHIRIETEDGADRITKEGVLPLTEDGVPIRKLFISNIAQRTTYKDLSAAFSKYGVVESCYLKRNNGQSNYAFITFNTIEAAIRARQDGSRKEINIHDRDLRVMPADSWHQPDSIKNKSFTLAKDWNKCHKKSPAEEVNEDCIQNYPDALIDALNDDCLMHIFLYLPIIDRIVIERVCKRWRAVSQESWRTVKKLDFSSDTCGFSQKHILISTANLREVLIRCGRFLTHIDFSETYHFLNRTALLITSRFCPNLQTVDITKLHVFASGIMSLAKNCKNIKELSLGYSSISDRDLMALFVTNKGLRYLNFLGTNISGRCLSFLSPDTFTKLVLDSCHNIRDSHFASALANLKNLESLTMKNCICFTKHIMETIGECCTNLKKFDAVPFTVMMPRDALQITRLVNLTVLRLWQCYFIDNDFLITLAAECQQLIYLDISDCCIVSDRGLQAVATLPKLETLLINFLDQVTAVGLDNMYNIKHLECQKCTLITDTGLAILIHVSPNLELLDLSGCIGITNETINVAMSATSRRSNNTFLKMFVGGTSVKFNEIHETSPYLLVVNVDFSYRKMPSHILDF</sequence>
<dbReference type="InterPro" id="IPR032675">
    <property type="entry name" value="LRR_dom_sf"/>
</dbReference>
<comment type="caution">
    <text evidence="6">The sequence shown here is derived from an EMBL/GenBank/DDBJ whole genome shotgun (WGS) entry which is preliminary data.</text>
</comment>
<dbReference type="Pfam" id="PF00076">
    <property type="entry name" value="RRM_1"/>
    <property type="match status" value="1"/>
</dbReference>
<dbReference type="AlphaFoldDB" id="A0AAD9RWN8"/>
<gene>
    <name evidence="6" type="ORF">KPH14_003042</name>
</gene>
<accession>A0AAD9RWN8</accession>
<keyword evidence="7" id="KW-1185">Reference proteome</keyword>
<dbReference type="InterPro" id="IPR001810">
    <property type="entry name" value="F-box_dom"/>
</dbReference>
<dbReference type="InterPro" id="IPR057207">
    <property type="entry name" value="FBXL15_LRR"/>
</dbReference>
<proteinExistence type="predicted"/>
<dbReference type="Proteomes" id="UP001258017">
    <property type="component" value="Unassembled WGS sequence"/>
</dbReference>
<dbReference type="Gene3D" id="3.30.70.330">
    <property type="match status" value="1"/>
</dbReference>
<evidence type="ECO:0000256" key="3">
    <source>
        <dbReference type="PROSITE-ProRule" id="PRU00176"/>
    </source>
</evidence>
<dbReference type="GO" id="GO:0003723">
    <property type="term" value="F:RNA binding"/>
    <property type="evidence" value="ECO:0007669"/>
    <property type="project" value="UniProtKB-UniRule"/>
</dbReference>
<reference evidence="6" key="2">
    <citation type="journal article" date="2023" name="Commun. Biol.">
        <title>Intrasexual cuticular hydrocarbon dimorphism in a wasp sheds light on hydrocarbon biosynthesis genes in Hymenoptera.</title>
        <authorList>
            <person name="Moris V.C."/>
            <person name="Podsiadlowski L."/>
            <person name="Martin S."/>
            <person name="Oeyen J.P."/>
            <person name="Donath A."/>
            <person name="Petersen M."/>
            <person name="Wilbrandt J."/>
            <person name="Misof B."/>
            <person name="Liedtke D."/>
            <person name="Thamm M."/>
            <person name="Scheiner R."/>
            <person name="Schmitt T."/>
            <person name="Niehuis O."/>
        </authorList>
    </citation>
    <scope>NUCLEOTIDE SEQUENCE</scope>
    <source>
        <strain evidence="6">GBR_01_08_01A</strain>
    </source>
</reference>
<dbReference type="SMART" id="SM00360">
    <property type="entry name" value="RRM"/>
    <property type="match status" value="1"/>
</dbReference>
<evidence type="ECO:0000259" key="4">
    <source>
        <dbReference type="PROSITE" id="PS50102"/>
    </source>
</evidence>
<dbReference type="Gene3D" id="3.80.10.10">
    <property type="entry name" value="Ribonuclease Inhibitor"/>
    <property type="match status" value="3"/>
</dbReference>
<dbReference type="SMART" id="SM00367">
    <property type="entry name" value="LRR_CC"/>
    <property type="match status" value="6"/>
</dbReference>
<dbReference type="EMBL" id="JAIFRP010000007">
    <property type="protein sequence ID" value="KAK2587325.1"/>
    <property type="molecule type" value="Genomic_DNA"/>
</dbReference>
<evidence type="ECO:0000256" key="2">
    <source>
        <dbReference type="ARBA" id="ARBA00022884"/>
    </source>
</evidence>
<dbReference type="InterPro" id="IPR036047">
    <property type="entry name" value="F-box-like_dom_sf"/>
</dbReference>
<dbReference type="InterPro" id="IPR035979">
    <property type="entry name" value="RBD_domain_sf"/>
</dbReference>
<evidence type="ECO:0000313" key="7">
    <source>
        <dbReference type="Proteomes" id="UP001258017"/>
    </source>
</evidence>
<dbReference type="PROSITE" id="PS50181">
    <property type="entry name" value="FBOX"/>
    <property type="match status" value="1"/>
</dbReference>
<evidence type="ECO:0000259" key="5">
    <source>
        <dbReference type="PROSITE" id="PS50181"/>
    </source>
</evidence>
<dbReference type="InterPro" id="IPR012677">
    <property type="entry name" value="Nucleotide-bd_a/b_plait_sf"/>
</dbReference>
<dbReference type="PANTHER" id="PTHR13318">
    <property type="entry name" value="PARTNER OF PAIRED, ISOFORM B-RELATED"/>
    <property type="match status" value="1"/>
</dbReference>
<dbReference type="PROSITE" id="PS50102">
    <property type="entry name" value="RRM"/>
    <property type="match status" value="1"/>
</dbReference>
<dbReference type="InterPro" id="IPR006553">
    <property type="entry name" value="Leu-rich_rpt_Cys-con_subtyp"/>
</dbReference>